<dbReference type="InParanoid" id="A0A7J7CWF8"/>
<dbReference type="GO" id="GO:0005634">
    <property type="term" value="C:nucleus"/>
    <property type="evidence" value="ECO:0007669"/>
    <property type="project" value="TreeGrafter"/>
</dbReference>
<dbReference type="EMBL" id="JAAARO010000013">
    <property type="protein sequence ID" value="KAF5738420.1"/>
    <property type="molecule type" value="Genomic_DNA"/>
</dbReference>
<dbReference type="SUPFAM" id="SSF47095">
    <property type="entry name" value="HMG-box"/>
    <property type="match status" value="1"/>
</dbReference>
<name>A0A7J7CWF8_TRIWF</name>
<dbReference type="Gene3D" id="1.10.30.10">
    <property type="entry name" value="High mobility group box domain"/>
    <property type="match status" value="1"/>
</dbReference>
<dbReference type="OrthoDB" id="1919336at2759"/>
<proteinExistence type="predicted"/>
<organism evidence="1 2">
    <name type="scientific">Tripterygium wilfordii</name>
    <name type="common">Thunder God vine</name>
    <dbReference type="NCBI Taxonomy" id="458696"/>
    <lineage>
        <taxon>Eukaryota</taxon>
        <taxon>Viridiplantae</taxon>
        <taxon>Streptophyta</taxon>
        <taxon>Embryophyta</taxon>
        <taxon>Tracheophyta</taxon>
        <taxon>Spermatophyta</taxon>
        <taxon>Magnoliopsida</taxon>
        <taxon>eudicotyledons</taxon>
        <taxon>Gunneridae</taxon>
        <taxon>Pentapetalae</taxon>
        <taxon>rosids</taxon>
        <taxon>fabids</taxon>
        <taxon>Celastrales</taxon>
        <taxon>Celastraceae</taxon>
        <taxon>Tripterygium</taxon>
    </lineage>
</organism>
<dbReference type="AlphaFoldDB" id="A0A7J7CWF8"/>
<protein>
    <submittedName>
        <fullName evidence="1">High mobility group B protein 7</fullName>
    </submittedName>
</protein>
<evidence type="ECO:0000313" key="2">
    <source>
        <dbReference type="Proteomes" id="UP000593562"/>
    </source>
</evidence>
<gene>
    <name evidence="1" type="ORF">HS088_TW13G01319</name>
</gene>
<dbReference type="PANTHER" id="PTHR47658:SF2">
    <property type="entry name" value="HMG-BOX (HIGH MOBILITY GROUP) DNA-BINDING FAMILY PROTEIN"/>
    <property type="match status" value="1"/>
</dbReference>
<dbReference type="GO" id="GO:0003677">
    <property type="term" value="F:DNA binding"/>
    <property type="evidence" value="ECO:0007669"/>
    <property type="project" value="TreeGrafter"/>
</dbReference>
<reference evidence="1 2" key="1">
    <citation type="journal article" date="2020" name="Nat. Commun.">
        <title>Genome of Tripterygium wilfordii and identification of cytochrome P450 involved in triptolide biosynthesis.</title>
        <authorList>
            <person name="Tu L."/>
            <person name="Su P."/>
            <person name="Zhang Z."/>
            <person name="Gao L."/>
            <person name="Wang J."/>
            <person name="Hu T."/>
            <person name="Zhou J."/>
            <person name="Zhang Y."/>
            <person name="Zhao Y."/>
            <person name="Liu Y."/>
            <person name="Song Y."/>
            <person name="Tong Y."/>
            <person name="Lu Y."/>
            <person name="Yang J."/>
            <person name="Xu C."/>
            <person name="Jia M."/>
            <person name="Peters R.J."/>
            <person name="Huang L."/>
            <person name="Gao W."/>
        </authorList>
    </citation>
    <scope>NUCLEOTIDE SEQUENCE [LARGE SCALE GENOMIC DNA]</scope>
    <source>
        <strain evidence="2">cv. XIE 37</strain>
        <tissue evidence="1">Leaf</tissue>
    </source>
</reference>
<sequence>MGIPRPRKRVRAIRRAPDGSAFQPCDGCGISVAVALADMHECETEKEEVKRFKGVCAKQNVIDQSCNDQPRSAFRLFMESFVNICSKHGKFIDIDQCGFESWKNMSEEERQPYVYEAEVVNEANTKALRLEEIAYMIKVDQEADSATVGKCDQGNSTDADSLGVPMKIFLDGSSSY</sequence>
<comment type="caution">
    <text evidence="1">The sequence shown here is derived from an EMBL/GenBank/DDBJ whole genome shotgun (WGS) entry which is preliminary data.</text>
</comment>
<dbReference type="FunCoup" id="A0A7J7CWF8">
    <property type="interactions" value="56"/>
</dbReference>
<evidence type="ECO:0000313" key="1">
    <source>
        <dbReference type="EMBL" id="KAF5738420.1"/>
    </source>
</evidence>
<dbReference type="Proteomes" id="UP000593562">
    <property type="component" value="Unassembled WGS sequence"/>
</dbReference>
<keyword evidence="2" id="KW-1185">Reference proteome</keyword>
<dbReference type="InterPro" id="IPR036910">
    <property type="entry name" value="HMG_box_dom_sf"/>
</dbReference>
<accession>A0A7J7CWF8</accession>
<dbReference type="PANTHER" id="PTHR47658">
    <property type="entry name" value="HIGH MOBILITY GROUP B PROTEIN 12-RELATED"/>
    <property type="match status" value="1"/>
</dbReference>
<dbReference type="GO" id="GO:0010197">
    <property type="term" value="P:polar nucleus fusion"/>
    <property type="evidence" value="ECO:0007669"/>
    <property type="project" value="TreeGrafter"/>
</dbReference>